<evidence type="ECO:0000313" key="3">
    <source>
        <dbReference type="EMBL" id="MCD1294101.1"/>
    </source>
</evidence>
<gene>
    <name evidence="3" type="ORF">CUJ83_03715</name>
</gene>
<comment type="caution">
    <text evidence="3">The sequence shown here is derived from an EMBL/GenBank/DDBJ whole genome shotgun (WGS) entry which is preliminary data.</text>
</comment>
<evidence type="ECO:0000313" key="4">
    <source>
        <dbReference type="Proteomes" id="UP001320159"/>
    </source>
</evidence>
<reference evidence="3 4" key="1">
    <citation type="submission" date="2017-11" db="EMBL/GenBank/DDBJ databases">
        <title>Isolation and Characterization of Family Methanocellaceae Species from Potential Methane Hydrate Area Offshore Southwestern Taiwan.</title>
        <authorList>
            <person name="Zhang W.-L."/>
            <person name="Chen W.-C."/>
            <person name="Lai M.-C."/>
            <person name="Chen S.-C."/>
        </authorList>
    </citation>
    <scope>NUCLEOTIDE SEQUENCE [LARGE SCALE GENOMIC DNA]</scope>
    <source>
        <strain evidence="3 4">CWC-04</strain>
    </source>
</reference>
<protein>
    <submittedName>
        <fullName evidence="3">Acetyltransferase</fullName>
    </submittedName>
</protein>
<dbReference type="InterPro" id="IPR001451">
    <property type="entry name" value="Hexapep"/>
</dbReference>
<proteinExistence type="inferred from homology"/>
<accession>A0AAP2W6H1</accession>
<dbReference type="Pfam" id="PF00132">
    <property type="entry name" value="Hexapep"/>
    <property type="match status" value="1"/>
</dbReference>
<dbReference type="GO" id="GO:0008374">
    <property type="term" value="F:O-acyltransferase activity"/>
    <property type="evidence" value="ECO:0007669"/>
    <property type="project" value="TreeGrafter"/>
</dbReference>
<dbReference type="Gene3D" id="2.160.10.10">
    <property type="entry name" value="Hexapeptide repeat proteins"/>
    <property type="match status" value="1"/>
</dbReference>
<dbReference type="InterPro" id="IPR011004">
    <property type="entry name" value="Trimer_LpxA-like_sf"/>
</dbReference>
<comment type="similarity">
    <text evidence="1">Belongs to the transferase hexapeptide repeat family.</text>
</comment>
<dbReference type="InterPro" id="IPR051159">
    <property type="entry name" value="Hexapeptide_acetyltransf"/>
</dbReference>
<keyword evidence="2" id="KW-0808">Transferase</keyword>
<keyword evidence="4" id="KW-1185">Reference proteome</keyword>
<dbReference type="EMBL" id="PGCK01000002">
    <property type="protein sequence ID" value="MCD1294101.1"/>
    <property type="molecule type" value="Genomic_DNA"/>
</dbReference>
<sequence length="173" mass="18873">MLQQDAGNACTYFKRRTTGIISNVLGDYYITQHMRTYILRASGMRLGKGVRIRAPMHVERPDRLTIGESSFINREVYIDNTAAPVHIGKNVIIGFRTSITTSSHDPRSRDMEGRAITIGDDVWIGACATILPGIKIGDGAVVAGGAVITKDVEPYTMVGGVPARPIKSLRDDQ</sequence>
<evidence type="ECO:0000256" key="1">
    <source>
        <dbReference type="ARBA" id="ARBA00007274"/>
    </source>
</evidence>
<dbReference type="InterPro" id="IPR018357">
    <property type="entry name" value="Hexapep_transf_CS"/>
</dbReference>
<dbReference type="PANTHER" id="PTHR23416">
    <property type="entry name" value="SIALIC ACID SYNTHASE-RELATED"/>
    <property type="match status" value="1"/>
</dbReference>
<evidence type="ECO:0000256" key="2">
    <source>
        <dbReference type="ARBA" id="ARBA00022679"/>
    </source>
</evidence>
<dbReference type="PROSITE" id="PS00101">
    <property type="entry name" value="HEXAPEP_TRANSFERASES"/>
    <property type="match status" value="1"/>
</dbReference>
<dbReference type="AlphaFoldDB" id="A0AAP2W6H1"/>
<dbReference type="Proteomes" id="UP001320159">
    <property type="component" value="Unassembled WGS sequence"/>
</dbReference>
<name>A0AAP2W6H1_9EURY</name>
<dbReference type="SUPFAM" id="SSF51161">
    <property type="entry name" value="Trimeric LpxA-like enzymes"/>
    <property type="match status" value="1"/>
</dbReference>
<dbReference type="PANTHER" id="PTHR23416:SF23">
    <property type="entry name" value="ACETYLTRANSFERASE C18B11.09C-RELATED"/>
    <property type="match status" value="1"/>
</dbReference>
<organism evidence="3 4">
    <name type="scientific">Methanooceanicella nereidis</name>
    <dbReference type="NCBI Taxonomy" id="2052831"/>
    <lineage>
        <taxon>Archaea</taxon>
        <taxon>Methanobacteriati</taxon>
        <taxon>Methanobacteriota</taxon>
        <taxon>Stenosarchaea group</taxon>
        <taxon>Methanomicrobia</taxon>
        <taxon>Methanocellales</taxon>
        <taxon>Methanocellaceae</taxon>
        <taxon>Methanooceanicella</taxon>
    </lineage>
</organism>